<name>A0ABV2RQX9_BRAJP</name>
<organism evidence="1 2">
    <name type="scientific">Bradyrhizobium japonicum</name>
    <dbReference type="NCBI Taxonomy" id="375"/>
    <lineage>
        <taxon>Bacteria</taxon>
        <taxon>Pseudomonadati</taxon>
        <taxon>Pseudomonadota</taxon>
        <taxon>Alphaproteobacteria</taxon>
        <taxon>Hyphomicrobiales</taxon>
        <taxon>Nitrobacteraceae</taxon>
        <taxon>Bradyrhizobium</taxon>
    </lineage>
</organism>
<reference evidence="1 2" key="1">
    <citation type="submission" date="2024-06" db="EMBL/GenBank/DDBJ databases">
        <title>Genomic Encyclopedia of Type Strains, Phase V (KMG-V): Genome sequencing to study the core and pangenomes of soil and plant-associated prokaryotes.</title>
        <authorList>
            <person name="Whitman W."/>
        </authorList>
    </citation>
    <scope>NUCLEOTIDE SEQUENCE [LARGE SCALE GENOMIC DNA]</scope>
    <source>
        <strain evidence="1 2">USDA 160</strain>
    </source>
</reference>
<comment type="caution">
    <text evidence="1">The sequence shown here is derived from an EMBL/GenBank/DDBJ whole genome shotgun (WGS) entry which is preliminary data.</text>
</comment>
<proteinExistence type="predicted"/>
<gene>
    <name evidence="1" type="ORF">ABIF63_003449</name>
</gene>
<dbReference type="EMBL" id="JBEPTQ010000002">
    <property type="protein sequence ID" value="MET4719343.1"/>
    <property type="molecule type" value="Genomic_DNA"/>
</dbReference>
<accession>A0ABV2RQX9</accession>
<dbReference type="RefSeq" id="WP_354270101.1">
    <property type="nucleotide sequence ID" value="NZ_JBEPTQ010000002.1"/>
</dbReference>
<protein>
    <submittedName>
        <fullName evidence="1">Uncharacterized protein</fullName>
    </submittedName>
</protein>
<sequence>MELSDRIKSNMEVVLEEACCELPNGGDHESRRLIAEQLLEAAESGHTDFERATERGAKSVCEGCAHQSPIG</sequence>
<dbReference type="Proteomes" id="UP001549291">
    <property type="component" value="Unassembled WGS sequence"/>
</dbReference>
<keyword evidence="2" id="KW-1185">Reference proteome</keyword>
<evidence type="ECO:0000313" key="2">
    <source>
        <dbReference type="Proteomes" id="UP001549291"/>
    </source>
</evidence>
<evidence type="ECO:0000313" key="1">
    <source>
        <dbReference type="EMBL" id="MET4719343.1"/>
    </source>
</evidence>